<reference evidence="1 2" key="1">
    <citation type="submission" date="2018-06" db="EMBL/GenBank/DDBJ databases">
        <title>Comparative genomics reveals the genomic features of Rhizophagus irregularis, R. cerebriforme, R. diaphanum and Gigaspora rosea, and their symbiotic lifestyle signature.</title>
        <authorList>
            <person name="Morin E."/>
            <person name="San Clemente H."/>
            <person name="Chen E.C.H."/>
            <person name="De La Providencia I."/>
            <person name="Hainaut M."/>
            <person name="Kuo A."/>
            <person name="Kohler A."/>
            <person name="Murat C."/>
            <person name="Tang N."/>
            <person name="Roy S."/>
            <person name="Loubradou J."/>
            <person name="Henrissat B."/>
            <person name="Grigoriev I.V."/>
            <person name="Corradi N."/>
            <person name="Roux C."/>
            <person name="Martin F.M."/>
        </authorList>
    </citation>
    <scope>NUCLEOTIDE SEQUENCE [LARGE SCALE GENOMIC DNA]</scope>
    <source>
        <strain evidence="1 2">DAOM 194757</strain>
    </source>
</reference>
<evidence type="ECO:0000313" key="1">
    <source>
        <dbReference type="EMBL" id="RIB21112.1"/>
    </source>
</evidence>
<evidence type="ECO:0000313" key="2">
    <source>
        <dbReference type="Proteomes" id="UP000266673"/>
    </source>
</evidence>
<sequence length="55" mass="6552">MHELLVANKDQVEVIFEEFSESEENGALDWKNYYSKLWHLASLNLHNSNISEKDW</sequence>
<dbReference type="AlphaFoldDB" id="A0A397VGL0"/>
<gene>
    <name evidence="1" type="ORF">C2G38_2177533</name>
</gene>
<comment type="caution">
    <text evidence="1">The sequence shown here is derived from an EMBL/GenBank/DDBJ whole genome shotgun (WGS) entry which is preliminary data.</text>
</comment>
<organism evidence="1 2">
    <name type="scientific">Gigaspora rosea</name>
    <dbReference type="NCBI Taxonomy" id="44941"/>
    <lineage>
        <taxon>Eukaryota</taxon>
        <taxon>Fungi</taxon>
        <taxon>Fungi incertae sedis</taxon>
        <taxon>Mucoromycota</taxon>
        <taxon>Glomeromycotina</taxon>
        <taxon>Glomeromycetes</taxon>
        <taxon>Diversisporales</taxon>
        <taxon>Gigasporaceae</taxon>
        <taxon>Gigaspora</taxon>
    </lineage>
</organism>
<dbReference type="EMBL" id="QKWP01000379">
    <property type="protein sequence ID" value="RIB21112.1"/>
    <property type="molecule type" value="Genomic_DNA"/>
</dbReference>
<protein>
    <submittedName>
        <fullName evidence="1">Uncharacterized protein</fullName>
    </submittedName>
</protein>
<name>A0A397VGL0_9GLOM</name>
<proteinExistence type="predicted"/>
<accession>A0A397VGL0</accession>
<keyword evidence="2" id="KW-1185">Reference proteome</keyword>
<dbReference type="Proteomes" id="UP000266673">
    <property type="component" value="Unassembled WGS sequence"/>
</dbReference>